<reference evidence="6 7" key="1">
    <citation type="submission" date="2014-07" db="EMBL/GenBank/DDBJ databases">
        <title>Draft Genome Sequence of Gephyronic Acid Producer, Cystobacter violaceus Strain Cb vi76.</title>
        <authorList>
            <person name="Stevens D.C."/>
            <person name="Young J."/>
            <person name="Carmichael R."/>
            <person name="Tan J."/>
            <person name="Taylor R.E."/>
        </authorList>
    </citation>
    <scope>NUCLEOTIDE SEQUENCE [LARGE SCALE GENOMIC DNA]</scope>
    <source>
        <strain evidence="6 7">Cb vi76</strain>
    </source>
</reference>
<dbReference type="NCBIfam" id="NF001860">
    <property type="entry name" value="PRK00595.1"/>
    <property type="match status" value="1"/>
</dbReference>
<dbReference type="GO" id="GO:0005840">
    <property type="term" value="C:ribosome"/>
    <property type="evidence" value="ECO:0007669"/>
    <property type="project" value="UniProtKB-KW"/>
</dbReference>
<evidence type="ECO:0000256" key="1">
    <source>
        <dbReference type="ARBA" id="ARBA00007596"/>
    </source>
</evidence>
<dbReference type="EMBL" id="JPMI01000062">
    <property type="protein sequence ID" value="KFA93202.1"/>
    <property type="molecule type" value="Genomic_DNA"/>
</dbReference>
<accession>A0A084SXL7</accession>
<evidence type="ECO:0000313" key="7">
    <source>
        <dbReference type="Proteomes" id="UP000028547"/>
    </source>
</evidence>
<dbReference type="InterPro" id="IPR001705">
    <property type="entry name" value="Ribosomal_bL33"/>
</dbReference>
<organism evidence="6 7">
    <name type="scientific">Archangium violaceum Cb vi76</name>
    <dbReference type="NCBI Taxonomy" id="1406225"/>
    <lineage>
        <taxon>Bacteria</taxon>
        <taxon>Pseudomonadati</taxon>
        <taxon>Myxococcota</taxon>
        <taxon>Myxococcia</taxon>
        <taxon>Myxococcales</taxon>
        <taxon>Cystobacterineae</taxon>
        <taxon>Archangiaceae</taxon>
        <taxon>Archangium</taxon>
    </lineage>
</organism>
<dbReference type="PANTHER" id="PTHR43168">
    <property type="entry name" value="50S RIBOSOMAL PROTEIN L33, CHLOROPLASTIC"/>
    <property type="match status" value="1"/>
</dbReference>
<protein>
    <recommendedName>
        <fullName evidence="4 5">Large ribosomal subunit protein bL33</fullName>
    </recommendedName>
</protein>
<dbReference type="InterPro" id="IPR018264">
    <property type="entry name" value="Ribosomal_bL33_CS"/>
</dbReference>
<dbReference type="GO" id="GO:0003735">
    <property type="term" value="F:structural constituent of ribosome"/>
    <property type="evidence" value="ECO:0007669"/>
    <property type="project" value="InterPro"/>
</dbReference>
<dbReference type="HAMAP" id="MF_00294">
    <property type="entry name" value="Ribosomal_bL33"/>
    <property type="match status" value="1"/>
</dbReference>
<keyword evidence="2 5" id="KW-0689">Ribosomal protein</keyword>
<dbReference type="NCBIfam" id="TIGR01023">
    <property type="entry name" value="rpmG_bact"/>
    <property type="match status" value="1"/>
</dbReference>
<name>A0A084SXL7_9BACT</name>
<dbReference type="PROSITE" id="PS00582">
    <property type="entry name" value="RIBOSOMAL_L33"/>
    <property type="match status" value="1"/>
</dbReference>
<sequence length="54" mass="6426">MPKGNRSIISLECTVCKERNYYTTKNKRKSQDKLELSKYCPRDRKHTVHKEGKV</sequence>
<proteinExistence type="inferred from homology"/>
<dbReference type="Pfam" id="PF00471">
    <property type="entry name" value="Ribosomal_L33"/>
    <property type="match status" value="1"/>
</dbReference>
<evidence type="ECO:0000313" key="6">
    <source>
        <dbReference type="EMBL" id="KFA93202.1"/>
    </source>
</evidence>
<evidence type="ECO:0000256" key="3">
    <source>
        <dbReference type="ARBA" id="ARBA00023274"/>
    </source>
</evidence>
<dbReference type="InterPro" id="IPR011332">
    <property type="entry name" value="Ribosomal_zn-bd"/>
</dbReference>
<keyword evidence="3 5" id="KW-0687">Ribonucleoprotein</keyword>
<dbReference type="SUPFAM" id="SSF57829">
    <property type="entry name" value="Zn-binding ribosomal proteins"/>
    <property type="match status" value="1"/>
</dbReference>
<dbReference type="PANTHER" id="PTHR43168:SF2">
    <property type="entry name" value="LARGE RIBOSOMAL SUBUNIT PROTEIN BL33C"/>
    <property type="match status" value="1"/>
</dbReference>
<dbReference type="GO" id="GO:0005737">
    <property type="term" value="C:cytoplasm"/>
    <property type="evidence" value="ECO:0007669"/>
    <property type="project" value="UniProtKB-ARBA"/>
</dbReference>
<dbReference type="Gene3D" id="2.20.28.120">
    <property type="entry name" value="Ribosomal protein L33"/>
    <property type="match status" value="1"/>
</dbReference>
<dbReference type="GO" id="GO:0006412">
    <property type="term" value="P:translation"/>
    <property type="evidence" value="ECO:0007669"/>
    <property type="project" value="UniProtKB-UniRule"/>
</dbReference>
<comment type="similarity">
    <text evidence="1 5">Belongs to the bacterial ribosomal protein bL33 family.</text>
</comment>
<dbReference type="RefSeq" id="WP_043392848.1">
    <property type="nucleotide sequence ID" value="NZ_JPMI01000062.1"/>
</dbReference>
<dbReference type="InterPro" id="IPR038584">
    <property type="entry name" value="Ribosomal_bL33_sf"/>
</dbReference>
<evidence type="ECO:0000256" key="2">
    <source>
        <dbReference type="ARBA" id="ARBA00022980"/>
    </source>
</evidence>
<dbReference type="Proteomes" id="UP000028547">
    <property type="component" value="Unassembled WGS sequence"/>
</dbReference>
<evidence type="ECO:0000256" key="5">
    <source>
        <dbReference type="HAMAP-Rule" id="MF_00294"/>
    </source>
</evidence>
<dbReference type="NCBIfam" id="NF001764">
    <property type="entry name" value="PRK00504.1"/>
    <property type="match status" value="1"/>
</dbReference>
<comment type="caution">
    <text evidence="6">The sequence shown here is derived from an EMBL/GenBank/DDBJ whole genome shotgun (WGS) entry which is preliminary data.</text>
</comment>
<evidence type="ECO:0000256" key="4">
    <source>
        <dbReference type="ARBA" id="ARBA00035176"/>
    </source>
</evidence>
<dbReference type="GO" id="GO:1990904">
    <property type="term" value="C:ribonucleoprotein complex"/>
    <property type="evidence" value="ECO:0007669"/>
    <property type="project" value="UniProtKB-KW"/>
</dbReference>
<dbReference type="AlphaFoldDB" id="A0A084SXL7"/>
<gene>
    <name evidence="5" type="primary">rpmG</name>
    <name evidence="6" type="ORF">Q664_10420</name>
</gene>